<dbReference type="Pfam" id="PF23278">
    <property type="entry name" value="Piwi_N"/>
    <property type="match status" value="1"/>
</dbReference>
<evidence type="ECO:0000256" key="8">
    <source>
        <dbReference type="ARBA" id="ARBA00038291"/>
    </source>
</evidence>
<dbReference type="GO" id="GO:0140965">
    <property type="term" value="P:secondary piRNA processing"/>
    <property type="evidence" value="ECO:0007669"/>
    <property type="project" value="UniProtKB-ARBA"/>
</dbReference>
<feature type="compositionally biased region" description="Polar residues" evidence="10">
    <location>
        <begin position="1531"/>
        <end position="1542"/>
    </location>
</feature>
<feature type="repeat" description="HEAT" evidence="9">
    <location>
        <begin position="1052"/>
        <end position="1089"/>
    </location>
</feature>
<keyword evidence="6" id="KW-0694">RNA-binding</keyword>
<feature type="region of interest" description="Disordered" evidence="10">
    <location>
        <begin position="1812"/>
        <end position="1867"/>
    </location>
</feature>
<dbReference type="GO" id="GO:0030154">
    <property type="term" value="P:cell differentiation"/>
    <property type="evidence" value="ECO:0007669"/>
    <property type="project" value="UniProtKB-KW"/>
</dbReference>
<evidence type="ECO:0000256" key="5">
    <source>
        <dbReference type="ARBA" id="ARBA00022782"/>
    </source>
</evidence>
<organism evidence="13 14">
    <name type="scientific">Mycetomoellerius zeteki</name>
    <dbReference type="NCBI Taxonomy" id="64791"/>
    <lineage>
        <taxon>Eukaryota</taxon>
        <taxon>Metazoa</taxon>
        <taxon>Ecdysozoa</taxon>
        <taxon>Arthropoda</taxon>
        <taxon>Hexapoda</taxon>
        <taxon>Insecta</taxon>
        <taxon>Pterygota</taxon>
        <taxon>Neoptera</taxon>
        <taxon>Endopterygota</taxon>
        <taxon>Hymenoptera</taxon>
        <taxon>Apocrita</taxon>
        <taxon>Aculeata</taxon>
        <taxon>Formicoidea</taxon>
        <taxon>Formicidae</taxon>
        <taxon>Myrmicinae</taxon>
        <taxon>Mycetomoellerius</taxon>
    </lineage>
</organism>
<dbReference type="SMART" id="SM00949">
    <property type="entry name" value="PAZ"/>
    <property type="match status" value="1"/>
</dbReference>
<evidence type="ECO:0000313" key="14">
    <source>
        <dbReference type="Proteomes" id="UP000075809"/>
    </source>
</evidence>
<dbReference type="InterPro" id="IPR036397">
    <property type="entry name" value="RNaseH_sf"/>
</dbReference>
<keyword evidence="14" id="KW-1185">Reference proteome</keyword>
<dbReference type="SMART" id="SM00950">
    <property type="entry name" value="Piwi"/>
    <property type="match status" value="1"/>
</dbReference>
<dbReference type="Pfam" id="PF02171">
    <property type="entry name" value="Piwi"/>
    <property type="match status" value="1"/>
</dbReference>
<dbReference type="InterPro" id="IPR036085">
    <property type="entry name" value="PAZ_dom_sf"/>
</dbReference>
<dbReference type="Gene3D" id="1.25.10.10">
    <property type="entry name" value="Leucine-rich Repeat Variant"/>
    <property type="match status" value="1"/>
</dbReference>
<evidence type="ECO:0000256" key="9">
    <source>
        <dbReference type="PROSITE-ProRule" id="PRU00103"/>
    </source>
</evidence>
<dbReference type="InterPro" id="IPR039918">
    <property type="entry name" value="PPP4R4"/>
</dbReference>
<feature type="compositionally biased region" description="Basic and acidic residues" evidence="10">
    <location>
        <begin position="1"/>
        <end position="11"/>
    </location>
</feature>
<evidence type="ECO:0000256" key="3">
    <source>
        <dbReference type="ARBA" id="ARBA00022490"/>
    </source>
</evidence>
<proteinExistence type="inferred from homology"/>
<dbReference type="SUPFAM" id="SSF53098">
    <property type="entry name" value="Ribonuclease H-like"/>
    <property type="match status" value="1"/>
</dbReference>
<reference evidence="13 14" key="1">
    <citation type="submission" date="2015-09" db="EMBL/GenBank/DDBJ databases">
        <title>Trachymyrmex zeteki WGS genome.</title>
        <authorList>
            <person name="Nygaard S."/>
            <person name="Hu H."/>
            <person name="Boomsma J."/>
            <person name="Zhang G."/>
        </authorList>
    </citation>
    <scope>NUCLEOTIDE SEQUENCE [LARGE SCALE GENOMIC DNA]</scope>
    <source>
        <strain evidence="13">Tzet28-1</strain>
        <tissue evidence="13">Whole body</tissue>
    </source>
</reference>
<keyword evidence="5" id="KW-0221">Differentiation</keyword>
<dbReference type="PANTHER" id="PTHR21467:SF0">
    <property type="entry name" value="SERINE_THREONINE-PROTEIN PHOSPHATASE 4 REGULATORY SUBUNIT 4"/>
    <property type="match status" value="1"/>
</dbReference>
<dbReference type="Gene3D" id="2.170.260.10">
    <property type="entry name" value="paz domain"/>
    <property type="match status" value="1"/>
</dbReference>
<dbReference type="InterPro" id="IPR016024">
    <property type="entry name" value="ARM-type_fold"/>
</dbReference>
<dbReference type="Gene3D" id="3.30.420.10">
    <property type="entry name" value="Ribonuclease H-like superfamily/Ribonuclease H"/>
    <property type="match status" value="1"/>
</dbReference>
<evidence type="ECO:0000259" key="12">
    <source>
        <dbReference type="PROSITE" id="PS50822"/>
    </source>
</evidence>
<evidence type="ECO:0000256" key="10">
    <source>
        <dbReference type="SAM" id="MobiDB-lite"/>
    </source>
</evidence>
<evidence type="ECO:0000256" key="7">
    <source>
        <dbReference type="ARBA" id="ARBA00023158"/>
    </source>
</evidence>
<name>A0A151X5U6_9HYME</name>
<comment type="subcellular location">
    <subcellularLocation>
        <location evidence="1">Cytoplasm</location>
    </subcellularLocation>
</comment>
<dbReference type="EMBL" id="KQ982490">
    <property type="protein sequence ID" value="KYQ55785.1"/>
    <property type="molecule type" value="Genomic_DNA"/>
</dbReference>
<dbReference type="GO" id="GO:0005829">
    <property type="term" value="C:cytosol"/>
    <property type="evidence" value="ECO:0007669"/>
    <property type="project" value="TreeGrafter"/>
</dbReference>
<dbReference type="InterPro" id="IPR021133">
    <property type="entry name" value="HEAT_type_2"/>
</dbReference>
<comment type="similarity">
    <text evidence="8">Belongs to the argonaute family. Piwi subfamily.</text>
</comment>
<dbReference type="FunFam" id="2.170.260.10:FF:000003">
    <property type="entry name" value="Piwi-like RNA-mediated gene silencing 2"/>
    <property type="match status" value="1"/>
</dbReference>
<dbReference type="SUPFAM" id="SSF48371">
    <property type="entry name" value="ARM repeat"/>
    <property type="match status" value="1"/>
</dbReference>
<dbReference type="CDD" id="cd04658">
    <property type="entry name" value="Piwi_piwi-like_Euk"/>
    <property type="match status" value="1"/>
</dbReference>
<dbReference type="InterPro" id="IPR012337">
    <property type="entry name" value="RNaseH-like_sf"/>
</dbReference>
<dbReference type="InterPro" id="IPR000357">
    <property type="entry name" value="HEAT"/>
</dbReference>
<dbReference type="Pfam" id="PF02170">
    <property type="entry name" value="PAZ"/>
    <property type="match status" value="1"/>
</dbReference>
<feature type="compositionally biased region" description="Basic and acidic residues" evidence="10">
    <location>
        <begin position="1812"/>
        <end position="1822"/>
    </location>
</feature>
<dbReference type="PROSITE" id="PS50821">
    <property type="entry name" value="PAZ"/>
    <property type="match status" value="1"/>
</dbReference>
<evidence type="ECO:0000313" key="13">
    <source>
        <dbReference type="EMBL" id="KYQ55785.1"/>
    </source>
</evidence>
<keyword evidence="2" id="KW-0217">Developmental protein</keyword>
<feature type="compositionally biased region" description="Basic and acidic residues" evidence="10">
    <location>
        <begin position="1834"/>
        <end position="1858"/>
    </location>
</feature>
<dbReference type="Gene3D" id="3.40.50.2300">
    <property type="match status" value="1"/>
</dbReference>
<dbReference type="GO" id="GO:0003723">
    <property type="term" value="F:RNA binding"/>
    <property type="evidence" value="ECO:0007669"/>
    <property type="project" value="UniProtKB-KW"/>
</dbReference>
<keyword evidence="3" id="KW-0963">Cytoplasm</keyword>
<feature type="region of interest" description="Disordered" evidence="10">
    <location>
        <begin position="1523"/>
        <end position="1543"/>
    </location>
</feature>
<gene>
    <name evidence="13" type="ORF">ALC60_05284</name>
</gene>
<feature type="compositionally biased region" description="Basic and acidic residues" evidence="10">
    <location>
        <begin position="25"/>
        <end position="40"/>
    </location>
</feature>
<accession>A0A151X5U6</accession>
<dbReference type="SUPFAM" id="SSF101690">
    <property type="entry name" value="PAZ domain"/>
    <property type="match status" value="1"/>
</dbReference>
<dbReference type="FunFam" id="3.30.420.10:FF:000014">
    <property type="entry name" value="Piwi-like RNA-mediated gene silencing 1"/>
    <property type="match status" value="1"/>
</dbReference>
<feature type="region of interest" description="Disordered" evidence="10">
    <location>
        <begin position="1"/>
        <end position="88"/>
    </location>
</feature>
<keyword evidence="4" id="KW-0677">Repeat</keyword>
<feature type="compositionally biased region" description="Basic and acidic residues" evidence="10">
    <location>
        <begin position="61"/>
        <end position="77"/>
    </location>
</feature>
<dbReference type="STRING" id="64791.A0A151X5U6"/>
<dbReference type="GO" id="GO:0019888">
    <property type="term" value="F:protein phosphatase regulator activity"/>
    <property type="evidence" value="ECO:0007669"/>
    <property type="project" value="TreeGrafter"/>
</dbReference>
<sequence length="2097" mass="240537">MSKQERDRGYDPSEPSTSSGHRRPKPYERSFSEPSAHYDDYAVPSTSKQEPLEDVSSEVQVKTEVKMEIEDEVKSEGSESTQTTCSRRKMEPVFVSRPSTLVSKKGKSGRPIMLRSNHFRLPTVPNWCLYKYRVDFEPDESRTFIRKGMLKLHKEKIGPYIFDGTTLGYAQLNMFIIMYEKFQKIELTSVRQSDQTPFKIIIYLVGRMVPEDPHYIIIFNIIMRKCLEHLRLQLVGRDYYDAHNKFSVHQFRLELWPGYITSIRQHERDILLNAEITHKVMRQETLYHVLMDCYRRSDNYRTEFCNNVIGVMVLTDYNNHTYRIEDVDFETSPSSTFPMKDGHRISYQEYYRTKYKIEISSASQPMLVTRTKPRQRNAGQGDLVYLVPELCRATGLTDSMRDNFHLMKALAVHTCISPNSRIDKLKRFNDRLRQEPKVLQEFKDWNMSLDKNLLEFPGRLLNSERLLFGDNKHISSATGDWTRDMQKARLLISKELRNWIIFVADRDVHSVNNFLTTLQSVSYGISFRVDKPRIQPIHDDKAGTYAENLEYVLSKSTPDLIFCVVSNNRSDRYAAIKKKCCLDRPVPSQVFLQKNLYGKNTRTIATKVAIQMNCKLGGAPWTIENPLKGLMVIGFDICHDANTKGKDFLAMVATVDQSLTRYFSSIALFHSNEDLGDQLCASVRKAIMTYKERNKAFPVHLVIYRDGVSDGQIKQVYENEVQKLEKALEKLYYGPNFKLIFIIVTKRINVRLFDSNSRFGNPQTGTIVDDVITNPLRYDFFIVSQQVRQGTVSPTSYNVIFDNTGLEAEIIQVVTYKLTHMYYNCSTTVRVPAPCHYAHKLSFLVGRFLHQPPNSQLERQLFFLKGDEIQKLSVIQSLPSLLATDTQSCMSRVVPKMQQSLATASTEFHIAASSTFKTILEQKLVSHNVFSQTFLQSILNSLESRDPVICHAWLETLLDVIELLPVEVIRAQILPLTISKGQLSQPIYSRITCSRLLGKICTRFDSAMIQKEVLPTVHSLCQDVSSEVRANICLQLRFVAEGLGAESVKPALLPSLVELASDEESSVRYASVQTIVYLLPHLQEDTIKNIIAPLVKKLCENAAKSNDNVICVIAQELGKLVLGLEKCLSMSEKAWFIKYFQQLAQLGIPSLKKEKPHFTFISSNPTQDERYVECRRHCAFNLPAMFIFVSSSPEDVNAILTTFNALASDHYYMVRKTVACGIHEVVKVLGPKSTRIKGNLIKLLKDDSEEVLQGLIPHIGLTLECLVESQTIGTDKMDSSLMEIGKALLKCEAEVAGTHNWRLASLMHTQLEILPKCFPSDFIYSYFIPMAFSRILHARPIPVRFAAGTLFLLLLRYNMKPIQRAELRSRMFTDLANSSDCYVRMMFVRMMVEALEIFSSTYFKEHFFNVLLTLAEDPVANIRMKVVSLLPQLKNQLWMPTDKKLLTSLETVIRHLVNNEKDRDVLFILKSVTQKLDEMDVKYEGQSLTTKLTRQDVEDAKKLEEEKKLSGISAGKSTGGTVVKKGWTRAGTDSSTRGLSQSKGEHLMKNIEELHEIKSLLIKYGTASSRQVIESLKTRIQLTHPWEKIGHFNSHTNSSHFNFVNGSSNDYVTPKPQCNCSKLTVFQALLTLPDACEQEYESDSQSRSYYDADNDHTNFRKHSVQTNEYSPSTFTKSFFLSLVRDNKQEPQQHSLLTRDYSHEFSNISGNDRAPNFAALKALTNAAHFNSCWAFSSMPEISMMQSDDEFLVDTGIRIPTQFSISQSTSKIPHLQDFIATRRQLNTTIRPRRSNMNFDKGKFKRHSSVEYEDCMKRRTSESESSRSTSISIDYEEGLRQRNMMKENLSDQHLSKTDARTKRYSAPQGRTRFGWDANQERSLDEKFKRNSLILDKDKLKFTNSKCTLDRTKRHSTNFSLKLPDTKETKQLVKRHSLEDHTTVRRAVKGYFSTLDVNHNQGLSKIPLRNVESRSRTAPATRASSPVHVETRLRFDIENCDDSQSSANDRHLNRFSSSDEEVDKLCRMLLHSQTAQSSTGIIPRSNKNAVKKEKKRKRNFEILEIKKITVFDCPETMVFTHTVFVPLERRPLKAVIFYLNL</sequence>
<feature type="repeat" description="HEAT" evidence="9">
    <location>
        <begin position="1013"/>
        <end position="1050"/>
    </location>
</feature>
<evidence type="ECO:0000256" key="4">
    <source>
        <dbReference type="ARBA" id="ARBA00022737"/>
    </source>
</evidence>
<keyword evidence="7" id="KW-0943">RNA-mediated gene silencing</keyword>
<evidence type="ECO:0000256" key="6">
    <source>
        <dbReference type="ARBA" id="ARBA00022884"/>
    </source>
</evidence>
<feature type="domain" description="Piwi" evidence="12">
    <location>
        <begin position="560"/>
        <end position="850"/>
    </location>
</feature>
<dbReference type="PANTHER" id="PTHR21467">
    <property type="entry name" value="PROTEIN PHOSPHATASE 4 REGULATORY SUBUNIT 4 PPP4R4"/>
    <property type="match status" value="1"/>
</dbReference>
<feature type="domain" description="PAZ" evidence="11">
    <location>
        <begin position="285"/>
        <end position="395"/>
    </location>
</feature>
<dbReference type="PROSITE" id="PS50822">
    <property type="entry name" value="PIWI"/>
    <property type="match status" value="1"/>
</dbReference>
<dbReference type="Pfam" id="PF02985">
    <property type="entry name" value="HEAT"/>
    <property type="match status" value="1"/>
</dbReference>
<protein>
    <submittedName>
        <fullName evidence="13">Protein piwi</fullName>
    </submittedName>
</protein>
<dbReference type="InterPro" id="IPR003165">
    <property type="entry name" value="Piwi"/>
</dbReference>
<dbReference type="InterPro" id="IPR011989">
    <property type="entry name" value="ARM-like"/>
</dbReference>
<dbReference type="GO" id="GO:0008287">
    <property type="term" value="C:protein serine/threonine phosphatase complex"/>
    <property type="evidence" value="ECO:0007669"/>
    <property type="project" value="TreeGrafter"/>
</dbReference>
<evidence type="ECO:0000256" key="1">
    <source>
        <dbReference type="ARBA" id="ARBA00004496"/>
    </source>
</evidence>
<dbReference type="InterPro" id="IPR003100">
    <property type="entry name" value="PAZ_dom"/>
</dbReference>
<dbReference type="Proteomes" id="UP000075809">
    <property type="component" value="Unassembled WGS sequence"/>
</dbReference>
<dbReference type="CDD" id="cd02845">
    <property type="entry name" value="PAZ_piwi_like"/>
    <property type="match status" value="1"/>
</dbReference>
<evidence type="ECO:0000256" key="2">
    <source>
        <dbReference type="ARBA" id="ARBA00022473"/>
    </source>
</evidence>
<dbReference type="PROSITE" id="PS50077">
    <property type="entry name" value="HEAT_REPEAT"/>
    <property type="match status" value="2"/>
</dbReference>
<evidence type="ECO:0000259" key="11">
    <source>
        <dbReference type="PROSITE" id="PS50821"/>
    </source>
</evidence>